<feature type="domain" description="SF3 helicase" evidence="5">
    <location>
        <begin position="616"/>
        <end position="773"/>
    </location>
</feature>
<dbReference type="NCBIfam" id="TIGR01613">
    <property type="entry name" value="primase_Cterm"/>
    <property type="match status" value="1"/>
</dbReference>
<gene>
    <name evidence="6" type="primary">88</name>
    <name evidence="6" type="ORF">PBI_GRETELLYN_88</name>
</gene>
<dbReference type="PANTHER" id="PTHR35372:SF2">
    <property type="entry name" value="SF3 HELICASE DOMAIN-CONTAINING PROTEIN"/>
    <property type="match status" value="1"/>
</dbReference>
<evidence type="ECO:0000259" key="5">
    <source>
        <dbReference type="PROSITE" id="PS51206"/>
    </source>
</evidence>
<evidence type="ECO:0000256" key="1">
    <source>
        <dbReference type="ARBA" id="ARBA00022741"/>
    </source>
</evidence>
<dbReference type="Gene3D" id="3.40.50.300">
    <property type="entry name" value="P-loop containing nucleotide triphosphate hydrolases"/>
    <property type="match status" value="1"/>
</dbReference>
<evidence type="ECO:0000313" key="6">
    <source>
        <dbReference type="EMBL" id="QFG08224.1"/>
    </source>
</evidence>
<dbReference type="Pfam" id="PF19263">
    <property type="entry name" value="DUF5906"/>
    <property type="match status" value="1"/>
</dbReference>
<evidence type="ECO:0000313" key="7">
    <source>
        <dbReference type="Proteomes" id="UP000325832"/>
    </source>
</evidence>
<dbReference type="GO" id="GO:0016787">
    <property type="term" value="F:hydrolase activity"/>
    <property type="evidence" value="ECO:0007669"/>
    <property type="project" value="UniProtKB-KW"/>
</dbReference>
<evidence type="ECO:0000256" key="3">
    <source>
        <dbReference type="ARBA" id="ARBA00022840"/>
    </source>
</evidence>
<dbReference type="InterPro" id="IPR015330">
    <property type="entry name" value="DNA_primase/pol_bifunc_N"/>
</dbReference>
<dbReference type="InterPro" id="IPR006500">
    <property type="entry name" value="Helicase_put_C_phage/plasmid"/>
</dbReference>
<organism evidence="6 7">
    <name type="scientific">Gordonia phage GretelLyn</name>
    <dbReference type="NCBI Taxonomy" id="2599844"/>
    <lineage>
        <taxon>Viruses</taxon>
        <taxon>Duplodnaviria</taxon>
        <taxon>Heunggongvirae</taxon>
        <taxon>Uroviricota</taxon>
        <taxon>Caudoviricetes</taxon>
        <taxon>Dovevirinae</taxon>
        <taxon>Lambovirus</taxon>
        <taxon>Lambovirus sadboi</taxon>
    </lineage>
</organism>
<accession>A0A5J6TCV1</accession>
<keyword evidence="2" id="KW-0378">Hydrolase</keyword>
<dbReference type="PROSITE" id="PS51206">
    <property type="entry name" value="SF3_HELICASE_1"/>
    <property type="match status" value="1"/>
</dbReference>
<dbReference type="InterPro" id="IPR051620">
    <property type="entry name" value="ORF904-like_C"/>
</dbReference>
<dbReference type="Proteomes" id="UP000325832">
    <property type="component" value="Genome"/>
</dbReference>
<dbReference type="InterPro" id="IPR027417">
    <property type="entry name" value="P-loop_NTPase"/>
</dbReference>
<name>A0A5J6TCV1_9CAUD</name>
<reference evidence="6 7" key="1">
    <citation type="submission" date="2019-07" db="EMBL/GenBank/DDBJ databases">
        <authorList>
            <person name="Lauer M.J."/>
            <person name="Stoner T.H."/>
            <person name="Garlena R.A."/>
            <person name="Russell D.A."/>
            <person name="Pope W.H."/>
            <person name="Jacobs-Sera D."/>
            <person name="Hatfull G.F."/>
        </authorList>
    </citation>
    <scope>NUCLEOTIDE SEQUENCE [LARGE SCALE GENOMIC DNA]</scope>
</reference>
<dbReference type="InterPro" id="IPR014015">
    <property type="entry name" value="Helicase_SF3_DNA-vir"/>
</dbReference>
<keyword evidence="1" id="KW-0547">Nucleotide-binding</keyword>
<dbReference type="SUPFAM" id="SSF56747">
    <property type="entry name" value="Prim-pol domain"/>
    <property type="match status" value="1"/>
</dbReference>
<sequence length="923" mass="103696">MAEPARDINSSRPFHRTAQAWLDKGHLPFPLKPKGKNPLEKDAYTGKKNPFPKDPQQFVEAQLAKAPQRANIGIWVGPDIICLDIDHYVKDEGADKEKRYVGHDEYLKLAEELGPLPDTYITTARSDGKSGIHWYRMPEKYINRETLNNTINLSGKAASNIDVVHRGYRFAVVGPSIHPETDSPYRTYAPGVAPDGKSFEATDPFSTEDLPYLPEPWIKFLSKDYTEYSEVDMDMSMQSDKIIDWYRDRMPKGKPCAQVKKSLKYALKELSERADGHEVLTAADWNLLSLGSEGHPGALAGAKYFEKQYFESMVKRGKRSPSEVKREIFRSRTNAIRKIKAHVDKMEDEGIDVVGKSCTCVDLSEIVRAQSEELASIISLVPLDAGKAETKGGGTVRSPEDYSMDDDGNAEFLYDLTGHDNLKYVKGVNKFILWNGKRWKQDDELHSLTRIVYQKVKERQQTYANSLKDAVTEAASGLQEARNEQAKDGSVSSATEDYNTAKKKYNEWLRWAQRSGNVLHIKNALTAYQSTSFESTIDSGDLDANRMLLGVKNGVLELREDRVVFRQAKYSDFVTLNTGIEYFEGGIAEAARKGGDLAESAIMWENYLNKVLPDLELREFVQRAFGAALGGPGKERLMYFLYGPSTTGKSTMIRLIEEALGDYSMPINLNIFKNAKLNPALGEAMDRRVVVASEVSLETGMDEGIVKQITGNDPLSVEYKNSNHMKRGIFKATVAIATNVPPRIKGADDALYRRLCVMPFNERLTSENPNFVDDFVRKNGLTMVFHWMVDGYQAYTKKGLHRGTWPERVKLATLEFGHGMSDIGEFLEATVVEVPFNGETVETRSSTALECKSVYKAYESWCTKQKIPDGDRLTLNGFGRQMKAQGYRSHAVRMVKGNPPVKVYEGIQFVESYGSTPQFKDGS</sequence>
<dbReference type="SMART" id="SM00943">
    <property type="entry name" value="Prim-Pol"/>
    <property type="match status" value="1"/>
</dbReference>
<evidence type="ECO:0000256" key="2">
    <source>
        <dbReference type="ARBA" id="ARBA00022801"/>
    </source>
</evidence>
<proteinExistence type="predicted"/>
<dbReference type="Pfam" id="PF08706">
    <property type="entry name" value="D5_N"/>
    <property type="match status" value="1"/>
</dbReference>
<evidence type="ECO:0000256" key="4">
    <source>
        <dbReference type="SAM" id="MobiDB-lite"/>
    </source>
</evidence>
<dbReference type="PANTHER" id="PTHR35372">
    <property type="entry name" value="ATP BINDING PROTEIN-RELATED"/>
    <property type="match status" value="1"/>
</dbReference>
<dbReference type="GO" id="GO:0005524">
    <property type="term" value="F:ATP binding"/>
    <property type="evidence" value="ECO:0007669"/>
    <property type="project" value="UniProtKB-KW"/>
</dbReference>
<protein>
    <submittedName>
        <fullName evidence="6">DNA primase/polymerase</fullName>
    </submittedName>
</protein>
<dbReference type="EMBL" id="MN234162">
    <property type="protein sequence ID" value="QFG08224.1"/>
    <property type="molecule type" value="Genomic_DNA"/>
</dbReference>
<dbReference type="Pfam" id="PF09250">
    <property type="entry name" value="Prim-Pol"/>
    <property type="match status" value="1"/>
</dbReference>
<keyword evidence="3" id="KW-0067">ATP-binding</keyword>
<dbReference type="InterPro" id="IPR045455">
    <property type="entry name" value="NrS-1_pol-like_helicase"/>
</dbReference>
<dbReference type="InterPro" id="IPR014818">
    <property type="entry name" value="Phage/plasmid_primase_P4_C"/>
</dbReference>
<feature type="region of interest" description="Disordered" evidence="4">
    <location>
        <begin position="25"/>
        <end position="50"/>
    </location>
</feature>
<dbReference type="SUPFAM" id="SSF52540">
    <property type="entry name" value="P-loop containing nucleoside triphosphate hydrolases"/>
    <property type="match status" value="1"/>
</dbReference>